<protein>
    <submittedName>
        <fullName evidence="1">Uncharacterized protein</fullName>
    </submittedName>
</protein>
<keyword evidence="2" id="KW-1185">Reference proteome</keyword>
<dbReference type="Proteomes" id="UP001341840">
    <property type="component" value="Unassembled WGS sequence"/>
</dbReference>
<sequence length="80" mass="9212">MSPCLPEFYRRRRVKEDQPANSHQVKLGGCDPTCHKLGPKELISRALTKSTTLQTTYKPNIRTLIQMIHLNGPKTRTDFF</sequence>
<accession>A0ABU6Y1T2</accession>
<proteinExistence type="predicted"/>
<evidence type="ECO:0000313" key="1">
    <source>
        <dbReference type="EMBL" id="MED6203947.1"/>
    </source>
</evidence>
<name>A0ABU6Y1T2_9FABA</name>
<reference evidence="1 2" key="1">
    <citation type="journal article" date="2023" name="Plants (Basel)">
        <title>Bridging the Gap: Combining Genomics and Transcriptomics Approaches to Understand Stylosanthes scabra, an Orphan Legume from the Brazilian Caatinga.</title>
        <authorList>
            <person name="Ferreira-Neto J.R.C."/>
            <person name="da Silva M.D."/>
            <person name="Binneck E."/>
            <person name="de Melo N.F."/>
            <person name="da Silva R.H."/>
            <person name="de Melo A.L.T.M."/>
            <person name="Pandolfi V."/>
            <person name="Bustamante F.O."/>
            <person name="Brasileiro-Vidal A.C."/>
            <person name="Benko-Iseppon A.M."/>
        </authorList>
    </citation>
    <scope>NUCLEOTIDE SEQUENCE [LARGE SCALE GENOMIC DNA]</scope>
    <source>
        <tissue evidence="1">Leaves</tissue>
    </source>
</reference>
<organism evidence="1 2">
    <name type="scientific">Stylosanthes scabra</name>
    <dbReference type="NCBI Taxonomy" id="79078"/>
    <lineage>
        <taxon>Eukaryota</taxon>
        <taxon>Viridiplantae</taxon>
        <taxon>Streptophyta</taxon>
        <taxon>Embryophyta</taxon>
        <taxon>Tracheophyta</taxon>
        <taxon>Spermatophyta</taxon>
        <taxon>Magnoliopsida</taxon>
        <taxon>eudicotyledons</taxon>
        <taxon>Gunneridae</taxon>
        <taxon>Pentapetalae</taxon>
        <taxon>rosids</taxon>
        <taxon>fabids</taxon>
        <taxon>Fabales</taxon>
        <taxon>Fabaceae</taxon>
        <taxon>Papilionoideae</taxon>
        <taxon>50 kb inversion clade</taxon>
        <taxon>dalbergioids sensu lato</taxon>
        <taxon>Dalbergieae</taxon>
        <taxon>Pterocarpus clade</taxon>
        <taxon>Stylosanthes</taxon>
    </lineage>
</organism>
<comment type="caution">
    <text evidence="1">The sequence shown here is derived from an EMBL/GenBank/DDBJ whole genome shotgun (WGS) entry which is preliminary data.</text>
</comment>
<gene>
    <name evidence="1" type="ORF">PIB30_004533</name>
</gene>
<evidence type="ECO:0000313" key="2">
    <source>
        <dbReference type="Proteomes" id="UP001341840"/>
    </source>
</evidence>
<dbReference type="EMBL" id="JASCZI010241664">
    <property type="protein sequence ID" value="MED6203947.1"/>
    <property type="molecule type" value="Genomic_DNA"/>
</dbReference>